<name>A0ABX1STL4_STACP</name>
<dbReference type="SUPFAM" id="SSF52540">
    <property type="entry name" value="P-loop containing nucleoside triphosphate hydrolases"/>
    <property type="match status" value="1"/>
</dbReference>
<accession>A0ABX1STL4</accession>
<protein>
    <submittedName>
        <fullName evidence="1">AAA family ATPase</fullName>
    </submittedName>
</protein>
<dbReference type="InterPro" id="IPR027417">
    <property type="entry name" value="P-loop_NTPase"/>
</dbReference>
<dbReference type="InterPro" id="IPR006505">
    <property type="entry name" value="Phage_nucleotide-bp"/>
</dbReference>
<dbReference type="EMBL" id="JABBMI010000112">
    <property type="protein sequence ID" value="NMK55670.1"/>
    <property type="molecule type" value="Genomic_DNA"/>
</dbReference>
<proteinExistence type="predicted"/>
<dbReference type="NCBIfam" id="TIGR01618">
    <property type="entry name" value="phage_P_loop"/>
    <property type="match status" value="1"/>
</dbReference>
<organism evidence="1 2">
    <name type="scientific">Staphylococcus capitis</name>
    <dbReference type="NCBI Taxonomy" id="29388"/>
    <lineage>
        <taxon>Bacteria</taxon>
        <taxon>Bacillati</taxon>
        <taxon>Bacillota</taxon>
        <taxon>Bacilli</taxon>
        <taxon>Bacillales</taxon>
        <taxon>Staphylococcaceae</taxon>
        <taxon>Staphylococcus</taxon>
    </lineage>
</organism>
<gene>
    <name evidence="1" type="ORF">HHM24_13190</name>
</gene>
<evidence type="ECO:0000313" key="2">
    <source>
        <dbReference type="Proteomes" id="UP000538955"/>
    </source>
</evidence>
<reference evidence="1 2" key="1">
    <citation type="submission" date="2020-04" db="EMBL/GenBank/DDBJ databases">
        <title>The Epidemiology and Molecular Characteristics of Linezolid-Resistant Staphylococcus capitis in Huashan Hospital, Shanghai.</title>
        <authorList>
            <person name="Ding L."/>
            <person name="Li P."/>
            <person name="Yang Y."/>
            <person name="Lin D."/>
            <person name="Xu X."/>
        </authorList>
    </citation>
    <scope>NUCLEOTIDE SEQUENCE [LARGE SCALE GENOMIC DNA]</scope>
    <source>
        <strain evidence="1 2">17-84</strain>
    </source>
</reference>
<evidence type="ECO:0000313" key="1">
    <source>
        <dbReference type="EMBL" id="NMK55670.1"/>
    </source>
</evidence>
<dbReference type="Pfam" id="PF13479">
    <property type="entry name" value="AAA_24"/>
    <property type="match status" value="1"/>
</dbReference>
<keyword evidence="2" id="KW-1185">Reference proteome</keyword>
<comment type="caution">
    <text evidence="1">The sequence shown here is derived from an EMBL/GenBank/DDBJ whole genome shotgun (WGS) entry which is preliminary data.</text>
</comment>
<sequence length="231" mass="26653">MEFNISNAKEITTDKSTYLIYAKPGTGKTHTLNFLTGKTLYINVDKSERPLKGNENIDILDFNTHEAWKEWGELTKWLNEQDITKYDNIVIDNISELFRSMLANLGRNGRNNRTPEMAHYQQVDFFTIDSFRFLQNLNKRLVFLAWETTAEHYTEGGQQFTRTMPDIRHTIRDNVAGLCQVVARLVINEETGNRGFLLSPTNTVWAKNQLSQDKHCKQDELFILGDGDVDG</sequence>
<dbReference type="RefSeq" id="WP_168992810.1">
    <property type="nucleotide sequence ID" value="NZ_JABBMI010000112.1"/>
</dbReference>
<dbReference type="Proteomes" id="UP000538955">
    <property type="component" value="Unassembled WGS sequence"/>
</dbReference>